<reference evidence="1" key="1">
    <citation type="submission" date="2017-02" db="EMBL/GenBank/DDBJ databases">
        <title>Sunflower complete genome.</title>
        <authorList>
            <person name="Langlade N."/>
            <person name="Munos S."/>
        </authorList>
    </citation>
    <scope>NUCLEOTIDE SEQUENCE [LARGE SCALE GENOMIC DNA]</scope>
    <source>
        <tissue evidence="1">Leaves</tissue>
    </source>
</reference>
<organism evidence="1">
    <name type="scientific">Helianthus annuus</name>
    <name type="common">Common sunflower</name>
    <dbReference type="NCBI Taxonomy" id="4232"/>
    <lineage>
        <taxon>Eukaryota</taxon>
        <taxon>Viridiplantae</taxon>
        <taxon>Streptophyta</taxon>
        <taxon>Embryophyta</taxon>
        <taxon>Tracheophyta</taxon>
        <taxon>Spermatophyta</taxon>
        <taxon>Magnoliopsida</taxon>
        <taxon>eudicotyledons</taxon>
        <taxon>Gunneridae</taxon>
        <taxon>Pentapetalae</taxon>
        <taxon>asterids</taxon>
        <taxon>campanulids</taxon>
        <taxon>Asterales</taxon>
        <taxon>Asteraceae</taxon>
        <taxon>Asteroideae</taxon>
        <taxon>Heliantheae alliance</taxon>
        <taxon>Heliantheae</taxon>
        <taxon>Helianthus</taxon>
    </lineage>
</organism>
<gene>
    <name evidence="1" type="ORF">HannXRQ_Chr00c1149g0578651</name>
</gene>
<sequence>MSYWRTLCESSSEPMYKYNLEKMYNRLVVANRESVYDYVYENWLKDYKEMFVYAWTDKCRNFGQRTTNRVESQHANLKRYITRGSSLERIARCIIDIHRKKR</sequence>
<dbReference type="InParanoid" id="A0A1Y3BWG0"/>
<name>A0A1Y3BWG0_HELAN</name>
<dbReference type="EMBL" id="KZ114470">
    <property type="protein sequence ID" value="OTF84244.1"/>
    <property type="molecule type" value="Genomic_DNA"/>
</dbReference>
<protein>
    <submittedName>
        <fullName evidence="1">Uncharacterized protein</fullName>
    </submittedName>
</protein>
<dbReference type="PANTHER" id="PTHR31569:SF4">
    <property type="entry name" value="SWIM-TYPE DOMAIN-CONTAINING PROTEIN"/>
    <property type="match status" value="1"/>
</dbReference>
<dbReference type="InterPro" id="IPR052579">
    <property type="entry name" value="Zinc_finger_SWIM"/>
</dbReference>
<proteinExistence type="predicted"/>
<accession>A0A1Y3BWG0</accession>
<dbReference type="AlphaFoldDB" id="A0A1Y3BWG0"/>
<dbReference type="PANTHER" id="PTHR31569">
    <property type="entry name" value="SWIM-TYPE DOMAIN-CONTAINING PROTEIN"/>
    <property type="match status" value="1"/>
</dbReference>
<evidence type="ECO:0000313" key="1">
    <source>
        <dbReference type="EMBL" id="OTF84244.1"/>
    </source>
</evidence>